<feature type="compositionally biased region" description="Basic and acidic residues" evidence="1">
    <location>
        <begin position="63"/>
        <end position="73"/>
    </location>
</feature>
<organism evidence="3 4">
    <name type="scientific">Streptomyces flavotricini</name>
    <dbReference type="NCBI Taxonomy" id="66888"/>
    <lineage>
        <taxon>Bacteria</taxon>
        <taxon>Bacillati</taxon>
        <taxon>Actinomycetota</taxon>
        <taxon>Actinomycetes</taxon>
        <taxon>Kitasatosporales</taxon>
        <taxon>Streptomycetaceae</taxon>
        <taxon>Streptomyces</taxon>
    </lineage>
</organism>
<keyword evidence="2" id="KW-0812">Transmembrane</keyword>
<evidence type="ECO:0000256" key="1">
    <source>
        <dbReference type="SAM" id="MobiDB-lite"/>
    </source>
</evidence>
<keyword evidence="4" id="KW-1185">Reference proteome</keyword>
<evidence type="ECO:0000256" key="2">
    <source>
        <dbReference type="SAM" id="Phobius"/>
    </source>
</evidence>
<keyword evidence="2" id="KW-0472">Membrane</keyword>
<keyword evidence="2" id="KW-1133">Transmembrane helix</keyword>
<proteinExistence type="predicted"/>
<feature type="transmembrane region" description="Helical" evidence="2">
    <location>
        <begin position="12"/>
        <end position="42"/>
    </location>
</feature>
<dbReference type="EMBL" id="JAINUL010000001">
    <property type="protein sequence ID" value="MCC0097627.1"/>
    <property type="molecule type" value="Genomic_DNA"/>
</dbReference>
<dbReference type="Proteomes" id="UP001520654">
    <property type="component" value="Unassembled WGS sequence"/>
</dbReference>
<reference evidence="3 4" key="1">
    <citation type="submission" date="2021-08" db="EMBL/GenBank/DDBJ databases">
        <title>Genomic Architecture of Streptomyces flavotricini NGL1 and Streptomyces erythrochromogenes HMS4 With Differential Plant Beneficial attributes and laccase production capabilities.</title>
        <authorList>
            <person name="Salwan R."/>
            <person name="Kaur R."/>
            <person name="Sharma V."/>
        </authorList>
    </citation>
    <scope>NUCLEOTIDE SEQUENCE [LARGE SCALE GENOMIC DNA]</scope>
    <source>
        <strain evidence="3 4">NGL1</strain>
    </source>
</reference>
<protein>
    <submittedName>
        <fullName evidence="3">Uncharacterized protein</fullName>
    </submittedName>
</protein>
<name>A0ABS8EAS9_9ACTN</name>
<evidence type="ECO:0000313" key="4">
    <source>
        <dbReference type="Proteomes" id="UP001520654"/>
    </source>
</evidence>
<dbReference type="RefSeq" id="WP_229338773.1">
    <property type="nucleotide sequence ID" value="NZ_JAINUL010000001.1"/>
</dbReference>
<comment type="caution">
    <text evidence="3">The sequence shown here is derived from an EMBL/GenBank/DDBJ whole genome shotgun (WGS) entry which is preliminary data.</text>
</comment>
<sequence>MAEAQGPDWIRGLVAVGLLLFIAGWFIGWPLSVVGFLMLLFVGAATASQRRASGQPPETLLRPGDRPWRRDRH</sequence>
<evidence type="ECO:0000313" key="3">
    <source>
        <dbReference type="EMBL" id="MCC0097627.1"/>
    </source>
</evidence>
<feature type="region of interest" description="Disordered" evidence="1">
    <location>
        <begin position="48"/>
        <end position="73"/>
    </location>
</feature>
<accession>A0ABS8EAS9</accession>
<gene>
    <name evidence="3" type="ORF">K7B10_23155</name>
</gene>